<proteinExistence type="predicted"/>
<dbReference type="Proteomes" id="UP001162992">
    <property type="component" value="Chromosome 3"/>
</dbReference>
<dbReference type="EMBL" id="CM055094">
    <property type="protein sequence ID" value="KAJ7561009.1"/>
    <property type="molecule type" value="Genomic_DNA"/>
</dbReference>
<accession>A0ACC2E3G5</accession>
<comment type="caution">
    <text evidence="1">The sequence shown here is derived from an EMBL/GenBank/DDBJ whole genome shotgun (WGS) entry which is preliminary data.</text>
</comment>
<protein>
    <submittedName>
        <fullName evidence="1">Uncharacterized protein</fullName>
    </submittedName>
</protein>
<evidence type="ECO:0000313" key="1">
    <source>
        <dbReference type="EMBL" id="KAJ7561009.1"/>
    </source>
</evidence>
<reference evidence="2" key="1">
    <citation type="journal article" date="2024" name="Proc. Natl. Acad. Sci. U.S.A.">
        <title>Extraordinary preservation of gene collinearity over three hundred million years revealed in homosporous lycophytes.</title>
        <authorList>
            <person name="Li C."/>
            <person name="Wickell D."/>
            <person name="Kuo L.Y."/>
            <person name="Chen X."/>
            <person name="Nie B."/>
            <person name="Liao X."/>
            <person name="Peng D."/>
            <person name="Ji J."/>
            <person name="Jenkins J."/>
            <person name="Williams M."/>
            <person name="Shu S."/>
            <person name="Plott C."/>
            <person name="Barry K."/>
            <person name="Rajasekar S."/>
            <person name="Grimwood J."/>
            <person name="Han X."/>
            <person name="Sun S."/>
            <person name="Hou Z."/>
            <person name="He W."/>
            <person name="Dai G."/>
            <person name="Sun C."/>
            <person name="Schmutz J."/>
            <person name="Leebens-Mack J.H."/>
            <person name="Li F.W."/>
            <person name="Wang L."/>
        </authorList>
    </citation>
    <scope>NUCLEOTIDE SEQUENCE [LARGE SCALE GENOMIC DNA]</scope>
    <source>
        <strain evidence="2">cv. PW_Plant_1</strain>
    </source>
</reference>
<name>A0ACC2E3G5_DIPCM</name>
<organism evidence="1 2">
    <name type="scientific">Diphasiastrum complanatum</name>
    <name type="common">Issler's clubmoss</name>
    <name type="synonym">Lycopodium complanatum</name>
    <dbReference type="NCBI Taxonomy" id="34168"/>
    <lineage>
        <taxon>Eukaryota</taxon>
        <taxon>Viridiplantae</taxon>
        <taxon>Streptophyta</taxon>
        <taxon>Embryophyta</taxon>
        <taxon>Tracheophyta</taxon>
        <taxon>Lycopodiopsida</taxon>
        <taxon>Lycopodiales</taxon>
        <taxon>Lycopodiaceae</taxon>
        <taxon>Lycopodioideae</taxon>
        <taxon>Diphasiastrum</taxon>
    </lineage>
</organism>
<gene>
    <name evidence="1" type="ORF">O6H91_03G010400</name>
</gene>
<sequence length="687" mass="74915">MAAVAQPVEILDVSDLLQKLKVDTHKNIGSKLQSPSQNGGSTENNGDVSGFPVALESGSINGTYEGPVEPIVYYMPNGYAAPHGYVYDYPHGGFESPVAGEWVEYPRYIGIDGVELHNAGFYGENGPLMYHPTGFATQPAYIPYSAEPMTTMGADGQFYGPPAFQYQPGPIYQQALSPSPQYFPSTVMVTGELAPTREALPDSSSDMISYGNMMTLGPRPTFPLAMMPPQNSYIRGVIPFGIPSPSPQDIRPSFDCSRPNFPAWPDTSKNGQLKPGNAGALHTLVSQPASGPALSSQNVRPTKPVQVYAPKAQSPRAPVRVSSPGLGPGSLGRGYPPLSRVVPNTNTAGRTGSFDVENSANGNGRVLIGMDRNRLQGRGMDTLSNGNGVTSDILNEQNRGPRTAKFRIQGSSPVVVRHPGVQNGTLHGNNDSNESFAREQYNRPDFVTTYNDAKFFVIKSYSEDDVHKSIKYQIWTSTPNGNKRLEAAYQEALSRAAGKKGGCPVFLFFSVNASGQFCGLAEMVGPVDFGKSVDYWQQDKWSGQFAVKWHIIKDIPNSQFRHIILENNENKPVTNSRDTQEVKFGKGMEMLNIFKNYPLKACILDDFLFYESRQKAMQEKRTGPQPQQQQVLDQIITEQQKANCTLIDVKAEQNEEPVPVNRSSNRGSINGSSATPDGTSARQSDSS</sequence>
<evidence type="ECO:0000313" key="2">
    <source>
        <dbReference type="Proteomes" id="UP001162992"/>
    </source>
</evidence>
<keyword evidence="2" id="KW-1185">Reference proteome</keyword>